<evidence type="ECO:0000256" key="1">
    <source>
        <dbReference type="SAM" id="Phobius"/>
    </source>
</evidence>
<sequence length="351" mass="39510">MSSVARFLRSRRRQITLAVLLGVTGTFLLVAGVWAPGYAQEIMVNLGASLVMVALSFVVFDPIFEDMRRNAVEEHRTLNHDQLVTNIAAARVEVDILETWTGLLEDRYRDRFLDAVTTAVRAGVGVRVLLLDPESSAAEQRAEELHHTQVPLLIMDNLRHLYTLRRSLDPLVARQLQVRVYDASPSIQLYRWDDKSFISFFPVGVRAYDARQIEAFMSSPLGEFVSSRFEDLWSESTTRTLEDFMSLRLTIRLGTDNLATSDAHFVRLDGDCFVDGSSLLDHLTDHGARRLSLAVGGLRDAIFDMVRLDQHDPARRATVVALFDAKYGSGHDHRVILRLVPRAADSQPLAH</sequence>
<keyword evidence="1" id="KW-1133">Transmembrane helix</keyword>
<reference evidence="2" key="1">
    <citation type="submission" date="2022-12" db="EMBL/GenBank/DDBJ databases">
        <title>New Phytohabitans aurantiacus sp. RD004123 nov., an actinomycete isolated from soil.</title>
        <authorList>
            <person name="Triningsih D.W."/>
            <person name="Harunari E."/>
            <person name="Igarashi Y."/>
        </authorList>
    </citation>
    <scope>NUCLEOTIDE SEQUENCE</scope>
    <source>
        <strain evidence="2">RD004123</strain>
    </source>
</reference>
<gene>
    <name evidence="2" type="ORF">Pa4123_81000</name>
</gene>
<dbReference type="Gene3D" id="3.30.870.10">
    <property type="entry name" value="Endonuclease Chain A"/>
    <property type="match status" value="1"/>
</dbReference>
<dbReference type="RefSeq" id="WP_281904559.1">
    <property type="nucleotide sequence ID" value="NZ_BSDI01000070.1"/>
</dbReference>
<name>A0ABQ5R7T0_9ACTN</name>
<dbReference type="SUPFAM" id="SSF56024">
    <property type="entry name" value="Phospholipase D/nuclease"/>
    <property type="match status" value="1"/>
</dbReference>
<feature type="transmembrane region" description="Helical" evidence="1">
    <location>
        <begin position="42"/>
        <end position="60"/>
    </location>
</feature>
<evidence type="ECO:0000313" key="2">
    <source>
        <dbReference type="EMBL" id="GLI02822.1"/>
    </source>
</evidence>
<keyword evidence="3" id="KW-1185">Reference proteome</keyword>
<evidence type="ECO:0000313" key="3">
    <source>
        <dbReference type="Proteomes" id="UP001144280"/>
    </source>
</evidence>
<keyword evidence="1" id="KW-0812">Transmembrane</keyword>
<keyword evidence="1" id="KW-0472">Membrane</keyword>
<comment type="caution">
    <text evidence="2">The sequence shown here is derived from an EMBL/GenBank/DDBJ whole genome shotgun (WGS) entry which is preliminary data.</text>
</comment>
<proteinExistence type="predicted"/>
<protein>
    <submittedName>
        <fullName evidence="2">Uncharacterized protein</fullName>
    </submittedName>
</protein>
<organism evidence="2 3">
    <name type="scientific">Phytohabitans aurantiacus</name>
    <dbReference type="NCBI Taxonomy" id="3016789"/>
    <lineage>
        <taxon>Bacteria</taxon>
        <taxon>Bacillati</taxon>
        <taxon>Actinomycetota</taxon>
        <taxon>Actinomycetes</taxon>
        <taxon>Micromonosporales</taxon>
        <taxon>Micromonosporaceae</taxon>
    </lineage>
</organism>
<accession>A0ABQ5R7T0</accession>
<feature type="transmembrane region" description="Helical" evidence="1">
    <location>
        <begin position="15"/>
        <end position="36"/>
    </location>
</feature>
<dbReference type="EMBL" id="BSDI01000070">
    <property type="protein sequence ID" value="GLI02822.1"/>
    <property type="molecule type" value="Genomic_DNA"/>
</dbReference>
<dbReference type="Proteomes" id="UP001144280">
    <property type="component" value="Unassembled WGS sequence"/>
</dbReference>